<dbReference type="EC" id="1.2.1.39" evidence="5"/>
<dbReference type="Pfam" id="PF00171">
    <property type="entry name" value="Aldedh"/>
    <property type="match status" value="1"/>
</dbReference>
<dbReference type="Gene3D" id="3.40.309.10">
    <property type="entry name" value="Aldehyde Dehydrogenase, Chain A, domain 2"/>
    <property type="match status" value="1"/>
</dbReference>
<sequence length="508" mass="53227">MSSQPTAPIAETARQTADRLAAALAPAPRGLIIDGRAVPALSGKTFATENPATGETICQVAEGGAADVDVAVAAARRALVNPAWAAMSAYDRGQLLYRLADLIEREADELAVLECIDNGKPASLTRWVEIEGSIKTFRYFAGWTTKFGGETLPVSPRSGARILNYTTREPVGVCGLIVPWNYPMSMAAWKVAPALAAGCTVILKPAEQTPLTALRLAELALEAGIPAGVFNVITGFGEAGAALVAHPGVDKVAFTGSTEVGKAIVRGATGNLKKVSLELGGKSPQIVLPDADLGAAAASIAAGIFFNQGQTCTAGSRLYAHAAIHDELLDRVAAEAAKLTIGNGLDAGVNFGPLVSQEQWDRVASYVEIGQAEGAEVMIGGGRPAAHGEGFFFEPTILRGAGRDMRVVREEIFGPVLSALSWSDADDLVAQANDSDFGLSAGIWTNDIRQGHRLAAAVKAGTVWVNCFNMVDNATPFGGFKQSGWGREHGRQAMELYSETKSVWVNLS</sequence>
<dbReference type="InterPro" id="IPR016162">
    <property type="entry name" value="Ald_DH_N"/>
</dbReference>
<proteinExistence type="inferred from homology"/>
<feature type="domain" description="Aldehyde dehydrogenase" evidence="4">
    <location>
        <begin position="44"/>
        <end position="503"/>
    </location>
</feature>
<comment type="caution">
    <text evidence="5">The sequence shown here is derived from an EMBL/GenBank/DDBJ whole genome shotgun (WGS) entry which is preliminary data.</text>
</comment>
<dbReference type="Gene3D" id="3.40.605.10">
    <property type="entry name" value="Aldehyde Dehydrogenase, Chain A, domain 1"/>
    <property type="match status" value="1"/>
</dbReference>
<feature type="active site" evidence="2">
    <location>
        <position position="278"/>
    </location>
</feature>
<comment type="similarity">
    <text evidence="3">Belongs to the aldehyde dehydrogenase family.</text>
</comment>
<dbReference type="InterPro" id="IPR016163">
    <property type="entry name" value="Ald_DH_C"/>
</dbReference>
<keyword evidence="6" id="KW-1185">Reference proteome</keyword>
<evidence type="ECO:0000259" key="4">
    <source>
        <dbReference type="Pfam" id="PF00171"/>
    </source>
</evidence>
<dbReference type="SUPFAM" id="SSF53720">
    <property type="entry name" value="ALDH-like"/>
    <property type="match status" value="1"/>
</dbReference>
<evidence type="ECO:0000256" key="1">
    <source>
        <dbReference type="ARBA" id="ARBA00023002"/>
    </source>
</evidence>
<dbReference type="InterPro" id="IPR016161">
    <property type="entry name" value="Ald_DH/histidinol_DH"/>
</dbReference>
<keyword evidence="1 3" id="KW-0560">Oxidoreductase</keyword>
<dbReference type="InterPro" id="IPR016160">
    <property type="entry name" value="Ald_DH_CS_CYS"/>
</dbReference>
<dbReference type="PANTHER" id="PTHR11699">
    <property type="entry name" value="ALDEHYDE DEHYDROGENASE-RELATED"/>
    <property type="match status" value="1"/>
</dbReference>
<dbReference type="GO" id="GO:0008957">
    <property type="term" value="F:phenylacetaldehyde dehydrogenase (NAD+) activity"/>
    <property type="evidence" value="ECO:0007669"/>
    <property type="project" value="UniProtKB-EC"/>
</dbReference>
<evidence type="ECO:0000256" key="2">
    <source>
        <dbReference type="PROSITE-ProRule" id="PRU10007"/>
    </source>
</evidence>
<evidence type="ECO:0000313" key="6">
    <source>
        <dbReference type="Proteomes" id="UP001184150"/>
    </source>
</evidence>
<organism evidence="5 6">
    <name type="scientific">Novosphingobium capsulatum</name>
    <dbReference type="NCBI Taxonomy" id="13688"/>
    <lineage>
        <taxon>Bacteria</taxon>
        <taxon>Pseudomonadati</taxon>
        <taxon>Pseudomonadota</taxon>
        <taxon>Alphaproteobacteria</taxon>
        <taxon>Sphingomonadales</taxon>
        <taxon>Sphingomonadaceae</taxon>
        <taxon>Novosphingobium</taxon>
    </lineage>
</organism>
<evidence type="ECO:0000256" key="3">
    <source>
        <dbReference type="RuleBase" id="RU003345"/>
    </source>
</evidence>
<dbReference type="InterPro" id="IPR015590">
    <property type="entry name" value="Aldehyde_DH_dom"/>
</dbReference>
<reference evidence="5 6" key="1">
    <citation type="submission" date="2023-07" db="EMBL/GenBank/DDBJ databases">
        <title>Sorghum-associated microbial communities from plants grown in Nebraska, USA.</title>
        <authorList>
            <person name="Schachtman D."/>
        </authorList>
    </citation>
    <scope>NUCLEOTIDE SEQUENCE [LARGE SCALE GENOMIC DNA]</scope>
    <source>
        <strain evidence="5 6">DS1027</strain>
    </source>
</reference>
<accession>A0ABU1MLR8</accession>
<dbReference type="InterPro" id="IPR029510">
    <property type="entry name" value="Ald_DH_CS_GLU"/>
</dbReference>
<dbReference type="EMBL" id="JAVDRD010000005">
    <property type="protein sequence ID" value="MDR6511269.1"/>
    <property type="molecule type" value="Genomic_DNA"/>
</dbReference>
<dbReference type="PROSITE" id="PS00070">
    <property type="entry name" value="ALDEHYDE_DEHYDR_CYS"/>
    <property type="match status" value="1"/>
</dbReference>
<dbReference type="Proteomes" id="UP001184150">
    <property type="component" value="Unassembled WGS sequence"/>
</dbReference>
<protein>
    <submittedName>
        <fullName evidence="5">Phenylacetaldehyde dehydrogenase</fullName>
        <ecNumber evidence="5">1.2.1.39</ecNumber>
    </submittedName>
</protein>
<evidence type="ECO:0000313" key="5">
    <source>
        <dbReference type="EMBL" id="MDR6511269.1"/>
    </source>
</evidence>
<gene>
    <name evidence="5" type="ORF">J2792_002141</name>
</gene>
<dbReference type="RefSeq" id="WP_171793520.1">
    <property type="nucleotide sequence ID" value="NZ_JAVDRD010000005.1"/>
</dbReference>
<name>A0ABU1MLR8_9SPHN</name>
<dbReference type="PROSITE" id="PS00687">
    <property type="entry name" value="ALDEHYDE_DEHYDR_GLU"/>
    <property type="match status" value="1"/>
</dbReference>